<keyword evidence="7" id="KW-1185">Reference proteome</keyword>
<proteinExistence type="inferred from homology"/>
<dbReference type="GO" id="GO:0003977">
    <property type="term" value="F:UDP-N-acetylglucosamine diphosphorylase activity"/>
    <property type="evidence" value="ECO:0007669"/>
    <property type="project" value="UniProtKB-EC"/>
</dbReference>
<dbReference type="Gene3D" id="3.90.550.10">
    <property type="entry name" value="Spore Coat Polysaccharide Biosynthesis Protein SpsA, Chain A"/>
    <property type="match status" value="1"/>
</dbReference>
<reference evidence="8" key="1">
    <citation type="submission" date="2024-02" db="UniProtKB">
        <authorList>
            <consortium name="WormBaseParasite"/>
        </authorList>
    </citation>
    <scope>IDENTIFICATION</scope>
</reference>
<protein>
    <recommendedName>
        <fullName evidence="3">UDP-N-acetylglucosamine diphosphorylase</fullName>
        <ecNumber evidence="3">2.7.7.23</ecNumber>
    </recommendedName>
</protein>
<dbReference type="WBParaSite" id="MBELARI_LOCUS9636">
    <property type="protein sequence ID" value="MBELARI_LOCUS9636"/>
    <property type="gene ID" value="MBELARI_LOCUS9636"/>
</dbReference>
<evidence type="ECO:0000256" key="6">
    <source>
        <dbReference type="ARBA" id="ARBA00048493"/>
    </source>
</evidence>
<dbReference type="PANTHER" id="PTHR11952">
    <property type="entry name" value="UDP- GLUCOSE PYROPHOSPHORYLASE"/>
    <property type="match status" value="1"/>
</dbReference>
<name>A0AAF3FQY3_9BILA</name>
<dbReference type="SUPFAM" id="SSF53448">
    <property type="entry name" value="Nucleotide-diphospho-sugar transferases"/>
    <property type="match status" value="1"/>
</dbReference>
<evidence type="ECO:0000313" key="7">
    <source>
        <dbReference type="Proteomes" id="UP000887575"/>
    </source>
</evidence>
<evidence type="ECO:0000256" key="1">
    <source>
        <dbReference type="ARBA" id="ARBA00005208"/>
    </source>
</evidence>
<keyword evidence="5" id="KW-0548">Nucleotidyltransferase</keyword>
<evidence type="ECO:0000256" key="5">
    <source>
        <dbReference type="ARBA" id="ARBA00022695"/>
    </source>
</evidence>
<evidence type="ECO:0000256" key="3">
    <source>
        <dbReference type="ARBA" id="ARBA00012457"/>
    </source>
</evidence>
<comment type="catalytic activity">
    <reaction evidence="6">
        <text>N-acetyl-alpha-D-glucosamine 1-phosphate + UTP + H(+) = UDP-N-acetyl-alpha-D-glucosamine + diphosphate</text>
        <dbReference type="Rhea" id="RHEA:13509"/>
        <dbReference type="ChEBI" id="CHEBI:15378"/>
        <dbReference type="ChEBI" id="CHEBI:33019"/>
        <dbReference type="ChEBI" id="CHEBI:46398"/>
        <dbReference type="ChEBI" id="CHEBI:57705"/>
        <dbReference type="ChEBI" id="CHEBI:57776"/>
        <dbReference type="EC" id="2.7.7.23"/>
    </reaction>
</comment>
<evidence type="ECO:0000256" key="4">
    <source>
        <dbReference type="ARBA" id="ARBA00022679"/>
    </source>
</evidence>
<dbReference type="AlphaFoldDB" id="A0AAF3FQY3"/>
<comment type="pathway">
    <text evidence="1">Nucleotide-sugar biosynthesis; UDP-N-acetyl-alpha-D-glucosamine biosynthesis; UDP-N-acetyl-alpha-D-glucosamine from N-acetyl-alpha-D-glucosamine 1-phosphate: step 1/1.</text>
</comment>
<organism evidence="7 8">
    <name type="scientific">Mesorhabditis belari</name>
    <dbReference type="NCBI Taxonomy" id="2138241"/>
    <lineage>
        <taxon>Eukaryota</taxon>
        <taxon>Metazoa</taxon>
        <taxon>Ecdysozoa</taxon>
        <taxon>Nematoda</taxon>
        <taxon>Chromadorea</taxon>
        <taxon>Rhabditida</taxon>
        <taxon>Rhabditina</taxon>
        <taxon>Rhabditomorpha</taxon>
        <taxon>Rhabditoidea</taxon>
        <taxon>Rhabditidae</taxon>
        <taxon>Mesorhabditinae</taxon>
        <taxon>Mesorhabditis</taxon>
    </lineage>
</organism>
<sequence>MPSKEELEKRLDSQKDLLRFWDELSEKERETLSAQVEEIDVQKCKEAFLESEHIHVPDLEKVRPVPDDRYIVSSKLPKEELHRYFRLGLEAISRNELCVLVLSGGQASRLGSLIPKGTLPLGLPSEDGRPVVNGDSLLAIQASKIHRLQELSRKAFPGTSGKIQWGVMTSSGTHKDTIEHLEKIVPLNGLSMDDVTIFSQANIPAFDFQGNLLLSKKGEICTAPNGNGGIYSELAHHLPKLRARGVKYVQTYCVDNILCRVGDPAMLGMVIEKKADCAAKTLEKILGELMGSITVEDGKARVTEYSELGNLESRVGPDGKLLYRAGSIAIHFFTMNFLESFCTPDFHLPYHRALKKIAYVDEHGELQKPSEPNGIKLEQFIFDVFPMSHNFYAWEAVRNDEFSPLKNAESVGSNCLSTCIRDLAAQSRSWLEKAGAKCVDGKQVFISPSRSYCGEGLEEFAGKEITQTIIH</sequence>
<dbReference type="PANTHER" id="PTHR11952:SF2">
    <property type="entry name" value="LD24639P"/>
    <property type="match status" value="1"/>
</dbReference>
<dbReference type="EC" id="2.7.7.23" evidence="3"/>
<dbReference type="InterPro" id="IPR039741">
    <property type="entry name" value="UDP-sugar_pyrophosphorylase"/>
</dbReference>
<dbReference type="Proteomes" id="UP000887575">
    <property type="component" value="Unassembled WGS sequence"/>
</dbReference>
<dbReference type="Pfam" id="PF01704">
    <property type="entry name" value="UDPGP"/>
    <property type="match status" value="1"/>
</dbReference>
<dbReference type="InterPro" id="IPR029044">
    <property type="entry name" value="Nucleotide-diphossugar_trans"/>
</dbReference>
<dbReference type="InterPro" id="IPR002618">
    <property type="entry name" value="UDPGP_fam"/>
</dbReference>
<accession>A0AAF3FQY3</accession>
<keyword evidence="4" id="KW-0808">Transferase</keyword>
<evidence type="ECO:0000256" key="2">
    <source>
        <dbReference type="ARBA" id="ARBA00010401"/>
    </source>
</evidence>
<evidence type="ECO:0000313" key="8">
    <source>
        <dbReference type="WBParaSite" id="MBELARI_LOCUS9636"/>
    </source>
</evidence>
<comment type="similarity">
    <text evidence="2">Belongs to the UDPGP type 1 family.</text>
</comment>